<keyword evidence="2" id="KW-1185">Reference proteome</keyword>
<reference evidence="1 2" key="1">
    <citation type="submission" date="2015-06" db="EMBL/GenBank/DDBJ databases">
        <authorList>
            <person name="Xie B.-B."/>
            <person name="Rong J.-C."/>
            <person name="Qin Q.-L."/>
            <person name="Zhang Y.-Z."/>
        </authorList>
    </citation>
    <scope>NUCLEOTIDE SEQUENCE [LARGE SCALE GENOMIC DNA]</scope>
    <source>
        <strain evidence="1 2">JCM 20779</strain>
    </source>
</reference>
<dbReference type="EMBL" id="CP011925">
    <property type="protein sequence ID" value="ATD10244.1"/>
    <property type="molecule type" value="Genomic_DNA"/>
</dbReference>
<accession>A0ABM6NN57</accession>
<protein>
    <recommendedName>
        <fullName evidence="3">Glycosaminoglycan attachment site</fullName>
    </recommendedName>
</protein>
<evidence type="ECO:0000313" key="2">
    <source>
        <dbReference type="Proteomes" id="UP000016521"/>
    </source>
</evidence>
<organism evidence="1 2">
    <name type="scientific">Pseudoalteromonas piscicida</name>
    <dbReference type="NCBI Taxonomy" id="43662"/>
    <lineage>
        <taxon>Bacteria</taxon>
        <taxon>Pseudomonadati</taxon>
        <taxon>Pseudomonadota</taxon>
        <taxon>Gammaproteobacteria</taxon>
        <taxon>Alteromonadales</taxon>
        <taxon>Pseudoalteromonadaceae</taxon>
        <taxon>Pseudoalteromonas</taxon>
    </lineage>
</organism>
<evidence type="ECO:0008006" key="3">
    <source>
        <dbReference type="Google" id="ProtNLM"/>
    </source>
</evidence>
<proteinExistence type="predicted"/>
<sequence length="345" mass="38777">MDLFTPIAEDEKLHPIFKMILQKQYGPEREVLNSWAKGFEDRDGKFVYELQTTFESSMWELYLNAFLNELGANTDFSKYAPDFVTELDRPIVLEATIAAPPQGGEAPAGHSQKFAPTDFSTFNQQSAIRISNSLSSKIKKYRTSYSKLEHVKGKPYVIGLASFDRPYSHYAVNRAIVAVLYGLYVDEETTIATGANELIKYPVDAVIKNENATIPLGLFTTDEFKDVSAVIYSSLATWGKIRALADNPSAQTIYHTSHLPVDGSIFPEMRNSMKSDYVEDIADGLHILHNPFAEHPLDLNTFNHERVAQYFVDPETGMMDVIAPDDFLLLRQLMSAVVRGDAKQE</sequence>
<evidence type="ECO:0000313" key="1">
    <source>
        <dbReference type="EMBL" id="ATD10244.1"/>
    </source>
</evidence>
<dbReference type="Proteomes" id="UP000016521">
    <property type="component" value="Chromosome II"/>
</dbReference>
<name>A0ABM6NN57_PSEO7</name>
<gene>
    <name evidence="1" type="ORF">PPIS_b1238</name>
</gene>